<evidence type="ECO:0000259" key="2">
    <source>
        <dbReference type="PROSITE" id="PS50041"/>
    </source>
</evidence>
<keyword evidence="1" id="KW-1015">Disulfide bond</keyword>
<evidence type="ECO:0000313" key="4">
    <source>
        <dbReference type="Proteomes" id="UP000694397"/>
    </source>
</evidence>
<proteinExistence type="predicted"/>
<dbReference type="Ensembl" id="ENSSFOT00015025542.2">
    <property type="protein sequence ID" value="ENSSFOP00015025264.2"/>
    <property type="gene ID" value="ENSSFOG00015016221.2"/>
</dbReference>
<dbReference type="AlphaFoldDB" id="A0A8C9S678"/>
<dbReference type="InterPro" id="IPR018378">
    <property type="entry name" value="C-type_lectin_CS"/>
</dbReference>
<evidence type="ECO:0000256" key="1">
    <source>
        <dbReference type="ARBA" id="ARBA00023157"/>
    </source>
</evidence>
<dbReference type="InterPro" id="IPR016186">
    <property type="entry name" value="C-type_lectin-like/link_sf"/>
</dbReference>
<keyword evidence="4" id="KW-1185">Reference proteome</keyword>
<protein>
    <recommendedName>
        <fullName evidence="2">C-type lectin domain-containing protein</fullName>
    </recommendedName>
</protein>
<sequence length="143" mass="16938">MFQETKVHCHGFHCASLPAQKETWSDAQSYCRNNHTDLVSVKDQTENDYIYTTILQPKNLRTNTVWLGLFRETWKWSDQRNSSFRYWARGQPDNYYRNENCAVTSFRNPGKGKWDDVQCDLILPFLCYNSKLLILCFHGQNTK</sequence>
<dbReference type="Pfam" id="PF00059">
    <property type="entry name" value="Lectin_C"/>
    <property type="match status" value="1"/>
</dbReference>
<dbReference type="Gene3D" id="3.10.100.10">
    <property type="entry name" value="Mannose-Binding Protein A, subunit A"/>
    <property type="match status" value="1"/>
</dbReference>
<feature type="domain" description="C-type lectin" evidence="2">
    <location>
        <begin position="10"/>
        <end position="128"/>
    </location>
</feature>
<dbReference type="OrthoDB" id="6369810at2759"/>
<dbReference type="PANTHER" id="PTHR45784">
    <property type="entry name" value="C-TYPE LECTIN DOMAIN FAMILY 20 MEMBER A-RELATED"/>
    <property type="match status" value="1"/>
</dbReference>
<reference evidence="3 4" key="1">
    <citation type="submission" date="2019-04" db="EMBL/GenBank/DDBJ databases">
        <authorList>
            <consortium name="Wellcome Sanger Institute Data Sharing"/>
        </authorList>
    </citation>
    <scope>NUCLEOTIDE SEQUENCE [LARGE SCALE GENOMIC DNA]</scope>
</reference>
<accession>A0A8C9S678</accession>
<evidence type="ECO:0000313" key="3">
    <source>
        <dbReference type="Ensembl" id="ENSSFOP00015025264.2"/>
    </source>
</evidence>
<dbReference type="PROSITE" id="PS50041">
    <property type="entry name" value="C_TYPE_LECTIN_2"/>
    <property type="match status" value="1"/>
</dbReference>
<dbReference type="PROSITE" id="PS00615">
    <property type="entry name" value="C_TYPE_LECTIN_1"/>
    <property type="match status" value="1"/>
</dbReference>
<reference evidence="3" key="2">
    <citation type="submission" date="2025-08" db="UniProtKB">
        <authorList>
            <consortium name="Ensembl"/>
        </authorList>
    </citation>
    <scope>IDENTIFICATION</scope>
</reference>
<dbReference type="SMART" id="SM00034">
    <property type="entry name" value="CLECT"/>
    <property type="match status" value="1"/>
</dbReference>
<dbReference type="SUPFAM" id="SSF56436">
    <property type="entry name" value="C-type lectin-like"/>
    <property type="match status" value="1"/>
</dbReference>
<dbReference type="InterPro" id="IPR001304">
    <property type="entry name" value="C-type_lectin-like"/>
</dbReference>
<organism evidence="3 4">
    <name type="scientific">Scleropages formosus</name>
    <name type="common">Asian bonytongue</name>
    <name type="synonym">Osteoglossum formosum</name>
    <dbReference type="NCBI Taxonomy" id="113540"/>
    <lineage>
        <taxon>Eukaryota</taxon>
        <taxon>Metazoa</taxon>
        <taxon>Chordata</taxon>
        <taxon>Craniata</taxon>
        <taxon>Vertebrata</taxon>
        <taxon>Euteleostomi</taxon>
        <taxon>Actinopterygii</taxon>
        <taxon>Neopterygii</taxon>
        <taxon>Teleostei</taxon>
        <taxon>Osteoglossocephala</taxon>
        <taxon>Osteoglossomorpha</taxon>
        <taxon>Osteoglossiformes</taxon>
        <taxon>Osteoglossidae</taxon>
        <taxon>Scleropages</taxon>
    </lineage>
</organism>
<dbReference type="InterPro" id="IPR016187">
    <property type="entry name" value="CTDL_fold"/>
</dbReference>
<dbReference type="GeneTree" id="ENSGT01100000263473"/>
<dbReference type="Proteomes" id="UP000694397">
    <property type="component" value="Chromosome 11"/>
</dbReference>
<reference evidence="3" key="3">
    <citation type="submission" date="2025-09" db="UniProtKB">
        <authorList>
            <consortium name="Ensembl"/>
        </authorList>
    </citation>
    <scope>IDENTIFICATION</scope>
</reference>
<dbReference type="PANTHER" id="PTHR45784:SF5">
    <property type="entry name" value="C-TYPE LECTIN DOMAIN FAMILY 20 MEMBER A-RELATED"/>
    <property type="match status" value="1"/>
</dbReference>
<name>A0A8C9S678_SCLFO</name>